<dbReference type="EMBL" id="LN719426">
    <property type="protein sequence ID" value="CEP08266.1"/>
    <property type="molecule type" value="Genomic_DNA"/>
</dbReference>
<protein>
    <submittedName>
        <fullName evidence="2">Uncharacterized protein</fullName>
    </submittedName>
</protein>
<feature type="region of interest" description="Disordered" evidence="1">
    <location>
        <begin position="24"/>
        <end position="45"/>
    </location>
</feature>
<keyword evidence="3" id="KW-1185">Reference proteome</keyword>
<evidence type="ECO:0000313" key="3">
    <source>
        <dbReference type="Proteomes" id="UP000054107"/>
    </source>
</evidence>
<proteinExistence type="predicted"/>
<evidence type="ECO:0000256" key="1">
    <source>
        <dbReference type="SAM" id="MobiDB-lite"/>
    </source>
</evidence>
<dbReference type="OrthoDB" id="2207060at2759"/>
<evidence type="ECO:0000313" key="2">
    <source>
        <dbReference type="EMBL" id="CEP08266.1"/>
    </source>
</evidence>
<reference evidence="2 3" key="1">
    <citation type="submission" date="2014-09" db="EMBL/GenBank/DDBJ databases">
        <authorList>
            <person name="Ellenberger Sabrina"/>
        </authorList>
    </citation>
    <scope>NUCLEOTIDE SEQUENCE [LARGE SCALE GENOMIC DNA]</scope>
    <source>
        <strain evidence="2 3">CBS 412.66</strain>
    </source>
</reference>
<sequence length="97" mass="10854">MEKKRAHHISAPIVPNYRVGHSTSDSLFDECPPPAYQPPQSAAATIAEPPQSLQSKSIQNLNNFNQLGRFYQPTPSPQTVIVHRQPTRSKDACCWGW</sequence>
<accession>A0A0B7MQM2</accession>
<organism evidence="2 3">
    <name type="scientific">Parasitella parasitica</name>
    <dbReference type="NCBI Taxonomy" id="35722"/>
    <lineage>
        <taxon>Eukaryota</taxon>
        <taxon>Fungi</taxon>
        <taxon>Fungi incertae sedis</taxon>
        <taxon>Mucoromycota</taxon>
        <taxon>Mucoromycotina</taxon>
        <taxon>Mucoromycetes</taxon>
        <taxon>Mucorales</taxon>
        <taxon>Mucorineae</taxon>
        <taxon>Mucoraceae</taxon>
        <taxon>Parasitella</taxon>
    </lineage>
</organism>
<dbReference type="Proteomes" id="UP000054107">
    <property type="component" value="Unassembled WGS sequence"/>
</dbReference>
<dbReference type="AlphaFoldDB" id="A0A0B7MQM2"/>
<name>A0A0B7MQM2_9FUNG</name>
<gene>
    <name evidence="2" type="primary">PARPA_01577.1 scaffold 1359</name>
</gene>